<dbReference type="Gene3D" id="3.40.190.10">
    <property type="entry name" value="Periplasmic binding protein-like II"/>
    <property type="match status" value="2"/>
</dbReference>
<gene>
    <name evidence="6" type="ORF">WG929_04120</name>
</gene>
<accession>A0ABW8NF66</accession>
<proteinExistence type="inferred from homology"/>
<evidence type="ECO:0000313" key="7">
    <source>
        <dbReference type="Proteomes" id="UP001620597"/>
    </source>
</evidence>
<dbReference type="InterPro" id="IPR000847">
    <property type="entry name" value="LysR_HTH_N"/>
</dbReference>
<keyword evidence="4" id="KW-0804">Transcription</keyword>
<organism evidence="6 7">
    <name type="scientific">Oceanobacter antarcticus</name>
    <dbReference type="NCBI Taxonomy" id="3133425"/>
    <lineage>
        <taxon>Bacteria</taxon>
        <taxon>Pseudomonadati</taxon>
        <taxon>Pseudomonadota</taxon>
        <taxon>Gammaproteobacteria</taxon>
        <taxon>Oceanospirillales</taxon>
        <taxon>Oceanospirillaceae</taxon>
        <taxon>Oceanobacter</taxon>
    </lineage>
</organism>
<evidence type="ECO:0000256" key="3">
    <source>
        <dbReference type="ARBA" id="ARBA00023125"/>
    </source>
</evidence>
<dbReference type="PANTHER" id="PTHR30118:SF6">
    <property type="entry name" value="HTH-TYPE TRANSCRIPTIONAL REGULATOR LEUO"/>
    <property type="match status" value="1"/>
</dbReference>
<dbReference type="InterPro" id="IPR050389">
    <property type="entry name" value="LysR-type_TF"/>
</dbReference>
<name>A0ABW8NF66_9GAMM</name>
<dbReference type="InterPro" id="IPR036390">
    <property type="entry name" value="WH_DNA-bd_sf"/>
</dbReference>
<evidence type="ECO:0000256" key="1">
    <source>
        <dbReference type="ARBA" id="ARBA00009437"/>
    </source>
</evidence>
<dbReference type="Proteomes" id="UP001620597">
    <property type="component" value="Unassembled WGS sequence"/>
</dbReference>
<keyword evidence="2" id="KW-0805">Transcription regulation</keyword>
<dbReference type="RefSeq" id="WP_416205024.1">
    <property type="nucleotide sequence ID" value="NZ_JBBKTX010000004.1"/>
</dbReference>
<dbReference type="Pfam" id="PF00126">
    <property type="entry name" value="HTH_1"/>
    <property type="match status" value="1"/>
</dbReference>
<dbReference type="PANTHER" id="PTHR30118">
    <property type="entry name" value="HTH-TYPE TRANSCRIPTIONAL REGULATOR LEUO-RELATED"/>
    <property type="match status" value="1"/>
</dbReference>
<evidence type="ECO:0000256" key="4">
    <source>
        <dbReference type="ARBA" id="ARBA00023163"/>
    </source>
</evidence>
<evidence type="ECO:0000256" key="2">
    <source>
        <dbReference type="ARBA" id="ARBA00023015"/>
    </source>
</evidence>
<keyword evidence="7" id="KW-1185">Reference proteome</keyword>
<dbReference type="Gene3D" id="1.10.10.10">
    <property type="entry name" value="Winged helix-like DNA-binding domain superfamily/Winged helix DNA-binding domain"/>
    <property type="match status" value="1"/>
</dbReference>
<dbReference type="SUPFAM" id="SSF53850">
    <property type="entry name" value="Periplasmic binding protein-like II"/>
    <property type="match status" value="1"/>
</dbReference>
<comment type="caution">
    <text evidence="6">The sequence shown here is derived from an EMBL/GenBank/DDBJ whole genome shotgun (WGS) entry which is preliminary data.</text>
</comment>
<reference evidence="6 7" key="1">
    <citation type="submission" date="2024-03" db="EMBL/GenBank/DDBJ databases">
        <title>High-quality draft genome sequence of Oceanobacter sp. wDCs-4.</title>
        <authorList>
            <person name="Dong C."/>
        </authorList>
    </citation>
    <scope>NUCLEOTIDE SEQUENCE [LARGE SCALE GENOMIC DNA]</scope>
    <source>
        <strain evidence="7">wDCs-4</strain>
    </source>
</reference>
<dbReference type="InterPro" id="IPR005119">
    <property type="entry name" value="LysR_subst-bd"/>
</dbReference>
<dbReference type="EMBL" id="JBBKTX010000004">
    <property type="protein sequence ID" value="MFK4751591.1"/>
    <property type="molecule type" value="Genomic_DNA"/>
</dbReference>
<dbReference type="PROSITE" id="PS50931">
    <property type="entry name" value="HTH_LYSR"/>
    <property type="match status" value="1"/>
</dbReference>
<protein>
    <submittedName>
        <fullName evidence="6">LysR family transcriptional regulator</fullName>
    </submittedName>
</protein>
<feature type="domain" description="HTH lysR-type" evidence="5">
    <location>
        <begin position="6"/>
        <end position="63"/>
    </location>
</feature>
<evidence type="ECO:0000313" key="6">
    <source>
        <dbReference type="EMBL" id="MFK4751591.1"/>
    </source>
</evidence>
<evidence type="ECO:0000259" key="5">
    <source>
        <dbReference type="PROSITE" id="PS50931"/>
    </source>
</evidence>
<keyword evidence="3" id="KW-0238">DNA-binding</keyword>
<comment type="similarity">
    <text evidence="1">Belongs to the LysR transcriptional regulatory family.</text>
</comment>
<dbReference type="InterPro" id="IPR036388">
    <property type="entry name" value="WH-like_DNA-bd_sf"/>
</dbReference>
<sequence>MRFNKLDLNLLIALDVLLKERSITRAAEKLNLSPSAVSNSLSRLREYFNDDILTQIGRKMYITPLGEDMQDSVRNVLNLIESSILIQPNFDPATTDRTFSIFCSDYTQMVLIPHLLMLAEQQNSNARFRFLPQIENPHKSMERGEADLLIIPSDFVSAENPSDVLYEEDFVCMMWNDSAIAHTPLTVAAYANAGHVSMEPSAHRRDFFSQFINQEYGINRHITVSTYSFAVLPSMVVGTENIATVHARLARQIARIWPLTIKPLPFAMARMKQCVQWHQYRNNDKGLIWLRELLVKATSQLDISPPA</sequence>
<dbReference type="SUPFAM" id="SSF46785">
    <property type="entry name" value="Winged helix' DNA-binding domain"/>
    <property type="match status" value="1"/>
</dbReference>
<dbReference type="Pfam" id="PF03466">
    <property type="entry name" value="LysR_substrate"/>
    <property type="match status" value="1"/>
</dbReference>